<dbReference type="SUPFAM" id="SSF54631">
    <property type="entry name" value="CBS-domain pair"/>
    <property type="match status" value="1"/>
</dbReference>
<dbReference type="SUPFAM" id="SSF81301">
    <property type="entry name" value="Nucleotidyltransferase"/>
    <property type="match status" value="1"/>
</dbReference>
<dbReference type="Gene3D" id="3.10.580.10">
    <property type="entry name" value="CBS-domain"/>
    <property type="match status" value="1"/>
</dbReference>
<accession>A0ABZ3FV04</accession>
<dbReference type="PROSITE" id="PS00888">
    <property type="entry name" value="CNMP_BINDING_1"/>
    <property type="match status" value="1"/>
</dbReference>
<dbReference type="Pfam" id="PF03445">
    <property type="entry name" value="DUF294"/>
    <property type="match status" value="1"/>
</dbReference>
<dbReference type="InterPro" id="IPR000644">
    <property type="entry name" value="CBS_dom"/>
</dbReference>
<gene>
    <name evidence="5" type="ORF">AADG42_14995</name>
</gene>
<reference evidence="5 6" key="1">
    <citation type="submission" date="2024-04" db="EMBL/GenBank/DDBJ databases">
        <title>Isolation of an actinomycete strain from pig manure.</title>
        <authorList>
            <person name="Gong T."/>
            <person name="Yu Z."/>
            <person name="An M."/>
            <person name="Wei C."/>
            <person name="Yang W."/>
            <person name="Liu L."/>
        </authorList>
    </citation>
    <scope>NUCLEOTIDE SEQUENCE [LARGE SCALE GENOMIC DNA]</scope>
    <source>
        <strain evidence="5 6">ZF39</strain>
    </source>
</reference>
<evidence type="ECO:0000259" key="3">
    <source>
        <dbReference type="PROSITE" id="PS50042"/>
    </source>
</evidence>
<keyword evidence="6" id="KW-1185">Reference proteome</keyword>
<dbReference type="Pfam" id="PF10335">
    <property type="entry name" value="DUF294_C"/>
    <property type="match status" value="1"/>
</dbReference>
<dbReference type="InterPro" id="IPR005105">
    <property type="entry name" value="GlnD_Uridyltrans_N"/>
</dbReference>
<feature type="domain" description="CBS" evidence="4">
    <location>
        <begin position="222"/>
        <end position="278"/>
    </location>
</feature>
<dbReference type="InterPro" id="IPR051462">
    <property type="entry name" value="CBS_domain-containing"/>
</dbReference>
<dbReference type="InterPro" id="IPR000595">
    <property type="entry name" value="cNMP-bd_dom"/>
</dbReference>
<dbReference type="RefSeq" id="WP_425310011.1">
    <property type="nucleotide sequence ID" value="NZ_CP154795.1"/>
</dbReference>
<dbReference type="PANTHER" id="PTHR48108">
    <property type="entry name" value="CBS DOMAIN-CONTAINING PROTEIN CBSX2, CHLOROPLASTIC"/>
    <property type="match status" value="1"/>
</dbReference>
<dbReference type="Pfam" id="PF00571">
    <property type="entry name" value="CBS"/>
    <property type="match status" value="2"/>
</dbReference>
<dbReference type="SMART" id="SM00116">
    <property type="entry name" value="CBS"/>
    <property type="match status" value="2"/>
</dbReference>
<dbReference type="Gene3D" id="2.60.120.10">
    <property type="entry name" value="Jelly Rolls"/>
    <property type="match status" value="1"/>
</dbReference>
<proteinExistence type="predicted"/>
<evidence type="ECO:0000313" key="5">
    <source>
        <dbReference type="EMBL" id="XAN08554.1"/>
    </source>
</evidence>
<feature type="domain" description="Cyclic nucleotide-binding" evidence="3">
    <location>
        <begin position="17"/>
        <end position="115"/>
    </location>
</feature>
<evidence type="ECO:0000313" key="6">
    <source>
        <dbReference type="Proteomes" id="UP001442841"/>
    </source>
</evidence>
<dbReference type="InterPro" id="IPR018821">
    <property type="entry name" value="DUF294_put_nucleoTrafse_sb-bd"/>
</dbReference>
<dbReference type="InterPro" id="IPR046342">
    <property type="entry name" value="CBS_dom_sf"/>
</dbReference>
<dbReference type="CDD" id="cd00038">
    <property type="entry name" value="CAP_ED"/>
    <property type="match status" value="1"/>
</dbReference>
<dbReference type="SMART" id="SM00100">
    <property type="entry name" value="cNMP"/>
    <property type="match status" value="1"/>
</dbReference>
<protein>
    <submittedName>
        <fullName evidence="5">DUF294 nucleotidyltransferase-like domain-containing protein</fullName>
    </submittedName>
</protein>
<dbReference type="SUPFAM" id="SSF51206">
    <property type="entry name" value="cAMP-binding domain-like"/>
    <property type="match status" value="1"/>
</dbReference>
<keyword evidence="2" id="KW-0129">CBS domain</keyword>
<sequence length="620" mass="68959">MDVELTEVRDFLASHEPFSALPREALRTLVTRLTVRYYRRGSVLCALGEQAQHLFILRSGAVDLHDNRGILIERCEEGQSLAITSLIDRAPATYSFTAHEDCLVLLLPAEVFHELCDSQPVFQQYYLRRRNKVKAGVESMHATHQGGAILRTRLREIISGDMVATESDTSVSEAVRIMAEATSSGLLLVDDGELVGIFTDHDLRVHVVASGHSLSLPVRIFMTDSPASVDVDAMAFEALLEMVSRNIDHMPVTERGRPVGLITSRDLMRLEHTNPIYLAGDIAKQKDLNSLIDVARRRGRVVQQLVAQDASADDIGRIVTAIGDQVTRRLIQLAESELGSPPVPYCWVALGSQGRFEQGPSSDQDNALVLDDAYDESEHGEYFLRFSEFVVAGLARCGYALCPGDVMASNHKWRQPLAVWRQQFRSWIFAPSSEALLGAQIFFDLRPVHGAEHLGRALQEQIATDAPGNARFLTHLASHAVARQPPLGFFRKFVVAKEGDHEKTFDIKTTGIGPIVELARVLSLARGLRQVNTMERLRAAHDAGLLNDEAAEDLADSLEFISYVRLHHQAAQLAAGQEPDNHLLPEQLNPFDRRHLRDAFQVIRKQQSALAYLHKTHLLS</sequence>
<organism evidence="5 6">
    <name type="scientific">Ammonicoccus fulvus</name>
    <dbReference type="NCBI Taxonomy" id="3138240"/>
    <lineage>
        <taxon>Bacteria</taxon>
        <taxon>Bacillati</taxon>
        <taxon>Actinomycetota</taxon>
        <taxon>Actinomycetes</taxon>
        <taxon>Propionibacteriales</taxon>
        <taxon>Propionibacteriaceae</taxon>
        <taxon>Ammonicoccus</taxon>
    </lineage>
</organism>
<evidence type="ECO:0000256" key="2">
    <source>
        <dbReference type="PROSITE-ProRule" id="PRU00703"/>
    </source>
</evidence>
<dbReference type="PROSITE" id="PS51371">
    <property type="entry name" value="CBS"/>
    <property type="match status" value="2"/>
</dbReference>
<dbReference type="CDD" id="cd05401">
    <property type="entry name" value="NT_GlnE_GlnD_like"/>
    <property type="match status" value="1"/>
</dbReference>
<feature type="domain" description="CBS" evidence="4">
    <location>
        <begin position="157"/>
        <end position="214"/>
    </location>
</feature>
<evidence type="ECO:0000259" key="4">
    <source>
        <dbReference type="PROSITE" id="PS51371"/>
    </source>
</evidence>
<dbReference type="Proteomes" id="UP001442841">
    <property type="component" value="Chromosome"/>
</dbReference>
<keyword evidence="1" id="KW-0677">Repeat</keyword>
<dbReference type="InterPro" id="IPR014710">
    <property type="entry name" value="RmlC-like_jellyroll"/>
</dbReference>
<dbReference type="PANTHER" id="PTHR48108:SF34">
    <property type="entry name" value="CBS DOMAIN-CONTAINING PROTEIN YHCV"/>
    <property type="match status" value="1"/>
</dbReference>
<dbReference type="EMBL" id="CP154795">
    <property type="protein sequence ID" value="XAN08554.1"/>
    <property type="molecule type" value="Genomic_DNA"/>
</dbReference>
<dbReference type="InterPro" id="IPR018488">
    <property type="entry name" value="cNMP-bd_CS"/>
</dbReference>
<dbReference type="InterPro" id="IPR043519">
    <property type="entry name" value="NT_sf"/>
</dbReference>
<dbReference type="Pfam" id="PF00027">
    <property type="entry name" value="cNMP_binding"/>
    <property type="match status" value="1"/>
</dbReference>
<dbReference type="PROSITE" id="PS50042">
    <property type="entry name" value="CNMP_BINDING_3"/>
    <property type="match status" value="1"/>
</dbReference>
<dbReference type="InterPro" id="IPR018490">
    <property type="entry name" value="cNMP-bd_dom_sf"/>
</dbReference>
<name>A0ABZ3FV04_9ACTN</name>
<evidence type="ECO:0000256" key="1">
    <source>
        <dbReference type="ARBA" id="ARBA00022737"/>
    </source>
</evidence>